<feature type="repeat" description="Filamin" evidence="3">
    <location>
        <begin position="899"/>
        <end position="992"/>
    </location>
</feature>
<organism evidence="4 6">
    <name type="scientific">Adineta steineri</name>
    <dbReference type="NCBI Taxonomy" id="433720"/>
    <lineage>
        <taxon>Eukaryota</taxon>
        <taxon>Metazoa</taxon>
        <taxon>Spiralia</taxon>
        <taxon>Gnathifera</taxon>
        <taxon>Rotifera</taxon>
        <taxon>Eurotatoria</taxon>
        <taxon>Bdelloidea</taxon>
        <taxon>Adinetida</taxon>
        <taxon>Adinetidae</taxon>
        <taxon>Adineta</taxon>
    </lineage>
</organism>
<reference evidence="4" key="1">
    <citation type="submission" date="2021-02" db="EMBL/GenBank/DDBJ databases">
        <authorList>
            <person name="Nowell W R."/>
        </authorList>
    </citation>
    <scope>NUCLEOTIDE SEQUENCE</scope>
</reference>
<dbReference type="GO" id="GO:0030036">
    <property type="term" value="P:actin cytoskeleton organization"/>
    <property type="evidence" value="ECO:0007669"/>
    <property type="project" value="InterPro"/>
</dbReference>
<dbReference type="EMBL" id="CAJOBB010000178">
    <property type="protein sequence ID" value="CAF3598252.1"/>
    <property type="molecule type" value="Genomic_DNA"/>
</dbReference>
<dbReference type="InterPro" id="IPR013783">
    <property type="entry name" value="Ig-like_fold"/>
</dbReference>
<feature type="repeat" description="Filamin" evidence="3">
    <location>
        <begin position="601"/>
        <end position="693"/>
    </location>
</feature>
<evidence type="ECO:0000313" key="6">
    <source>
        <dbReference type="Proteomes" id="UP000663860"/>
    </source>
</evidence>
<feature type="repeat" description="Filamin" evidence="3">
    <location>
        <begin position="224"/>
        <end position="304"/>
    </location>
</feature>
<dbReference type="PANTHER" id="PTHR38537:SF16">
    <property type="entry name" value="CALPONIN-HOMOLOGY (CH) DOMAIN-CONTAINING PROTEIN"/>
    <property type="match status" value="1"/>
</dbReference>
<evidence type="ECO:0000256" key="1">
    <source>
        <dbReference type="ARBA" id="ARBA00009238"/>
    </source>
</evidence>
<keyword evidence="2" id="KW-0677">Repeat</keyword>
<dbReference type="Proteomes" id="UP000663868">
    <property type="component" value="Unassembled WGS sequence"/>
</dbReference>
<feature type="repeat" description="Filamin" evidence="3">
    <location>
        <begin position="798"/>
        <end position="894"/>
    </location>
</feature>
<evidence type="ECO:0000313" key="5">
    <source>
        <dbReference type="EMBL" id="CAF3598252.1"/>
    </source>
</evidence>
<dbReference type="PANTHER" id="PTHR38537">
    <property type="entry name" value="JITTERBUG, ISOFORM N"/>
    <property type="match status" value="1"/>
</dbReference>
<protein>
    <submittedName>
        <fullName evidence="4">Uncharacterized protein</fullName>
    </submittedName>
</protein>
<proteinExistence type="inferred from homology"/>
<evidence type="ECO:0000256" key="2">
    <source>
        <dbReference type="ARBA" id="ARBA00022737"/>
    </source>
</evidence>
<name>A0A814G2B1_9BILA</name>
<dbReference type="FunFam" id="2.60.40.10:FF:001145">
    <property type="entry name" value="Jitterbug, isoform I"/>
    <property type="match status" value="1"/>
</dbReference>
<comment type="caution">
    <text evidence="4">The sequence shown here is derived from an EMBL/GenBank/DDBJ whole genome shotgun (WGS) entry which is preliminary data.</text>
</comment>
<dbReference type="InterPro" id="IPR017868">
    <property type="entry name" value="Filamin/ABP280_repeat-like"/>
</dbReference>
<dbReference type="Gene3D" id="2.60.40.10">
    <property type="entry name" value="Immunoglobulins"/>
    <property type="match status" value="10"/>
</dbReference>
<feature type="repeat" description="Filamin" evidence="3">
    <location>
        <begin position="993"/>
        <end position="1089"/>
    </location>
</feature>
<dbReference type="InterPro" id="IPR014756">
    <property type="entry name" value="Ig_E-set"/>
</dbReference>
<evidence type="ECO:0000256" key="3">
    <source>
        <dbReference type="PROSITE-ProRule" id="PRU00087"/>
    </source>
</evidence>
<feature type="repeat" description="Filamin" evidence="3">
    <location>
        <begin position="458"/>
        <end position="510"/>
    </location>
</feature>
<dbReference type="SMART" id="SM00557">
    <property type="entry name" value="IG_FLMN"/>
    <property type="match status" value="10"/>
</dbReference>
<dbReference type="PROSITE" id="PS50194">
    <property type="entry name" value="FILAMIN_REPEAT"/>
    <property type="match status" value="10"/>
</dbReference>
<gene>
    <name evidence="4" type="ORF">IZO911_LOCUS17003</name>
    <name evidence="5" type="ORF">KXQ929_LOCUS4988</name>
</gene>
<dbReference type="EMBL" id="CAJNOE010000155">
    <property type="protein sequence ID" value="CAF0989068.1"/>
    <property type="molecule type" value="Genomic_DNA"/>
</dbReference>
<dbReference type="InterPro" id="IPR001298">
    <property type="entry name" value="Filamin/ABP280_rpt"/>
</dbReference>
<dbReference type="InterPro" id="IPR044801">
    <property type="entry name" value="Filamin"/>
</dbReference>
<dbReference type="SUPFAM" id="SSF81296">
    <property type="entry name" value="E set domains"/>
    <property type="match status" value="10"/>
</dbReference>
<sequence>MTLCLTGTPIDVTVYDIQRISIIAEHSQPVVVRTTVAYKVNTSQAGQGQLKVELVQPQTSKVPCRCHIQEITSHEYLVQYIPLEPGRYQLRVLFNNQLVQGKTLDIDVYPSLPQLTKTTSGSSSTVRIQQIIPSSIPDIGDDICLQINTENPSISSIQGQVSCNGMSVPHKIERTKDSHVWHMKFRPYVPGTYKVQLTHNGSSLLSSPYLIQVKDTNGKVVLSGLEQTLLTNSPCVIEVHAESTSNTQIQAVVLLGTRQIPSTTTIINENLARIHFVPQEPGVYSVHVSSSNQPIEGSPFSIRVERPRVVQISGECFPRLRLNDLGLFRIHCHGQRGAIQAKIFNLTAGDRYDIGQTISFQLHDTYEHIIQFPAQVLLNSFTVLLATRLKLTQERIRNVLLGKDSGRATVSFQLYEMPSQTPTNEQVIHHLRHLINKQTLNLLDANRCVLNTVIGSVVVGPKGEPVNVKLFPQASGDYIGEFTPTKIGQHRIDITFANVPVQGSPFFTEVYDPSQVRIGPLPRDIIAATENTFEINLDNAGNVPLEIKILSPTGVNVPLKIDDASSRSTVKKVRFTPNETGVHYLNAKFGSEIVPGSPIKMMVNESRVVTAYGDGIHHALHEKSATFMIDTQDMQGDLKVRIEGPNSVIKNTLERTNDNLYKVTYVPVEVGFVNISIKWNGKDIVNSPYKAAVTNPERVRIIGGWQSILDSEDRMHIIINEEKKIRFDASHAGPGTLKADIRGITDGLRVPIRIDQQGTSYTLSFTAIREGKYDITITYDGNPLPNMPIRANASTASTHSGEHLKVEVHGRGSYEAKINEEAEFTIDASKATTHGSGIPVVRLTGVQADVEVRVRQIEQNIFHCSYVPTASGAYLLSVTWAERQIRGSPFKVNVLSNTNVNHSASRVVCSGDGLKMGILGKEIKCLIDTRGAGPGELTAYCQGASKTAFCRLFDHRDGTFTLYIKPQESGKHILTIKYNDEDVPGSPYTLKVSGPPDASKVRVSGPGIEHGVLSTFQSHFICDTKGAGAGQLTVKIRGPKGAFRVEMQREHLQDRTIICRYNPTEPGDYLISVKWSDEHVYGSPFHTHIFERQEELDRFLHEQNAYRLAQQQWRDEV</sequence>
<dbReference type="Pfam" id="PF00630">
    <property type="entry name" value="Filamin"/>
    <property type="match status" value="9"/>
</dbReference>
<feature type="repeat" description="Filamin" evidence="3">
    <location>
        <begin position="12"/>
        <end position="108"/>
    </location>
</feature>
<dbReference type="Proteomes" id="UP000663860">
    <property type="component" value="Unassembled WGS sequence"/>
</dbReference>
<accession>A0A814G2B1</accession>
<feature type="repeat" description="Filamin" evidence="3">
    <location>
        <begin position="508"/>
        <end position="603"/>
    </location>
</feature>
<evidence type="ECO:0000313" key="4">
    <source>
        <dbReference type="EMBL" id="CAF0989068.1"/>
    </source>
</evidence>
<comment type="similarity">
    <text evidence="1">Belongs to the filamin family.</text>
</comment>
<feature type="repeat" description="Filamin" evidence="3">
    <location>
        <begin position="691"/>
        <end position="793"/>
    </location>
</feature>
<feature type="repeat" description="Filamin" evidence="3">
    <location>
        <begin position="145"/>
        <end position="213"/>
    </location>
</feature>
<dbReference type="GO" id="GO:0051015">
    <property type="term" value="F:actin filament binding"/>
    <property type="evidence" value="ECO:0007669"/>
    <property type="project" value="InterPro"/>
</dbReference>
<dbReference type="AlphaFoldDB" id="A0A814G2B1"/>